<organism evidence="11 12">
    <name type="scientific">Algivirga pacifica</name>
    <dbReference type="NCBI Taxonomy" id="1162670"/>
    <lineage>
        <taxon>Bacteria</taxon>
        <taxon>Pseudomonadati</taxon>
        <taxon>Bacteroidota</taxon>
        <taxon>Cytophagia</taxon>
        <taxon>Cytophagales</taxon>
        <taxon>Flammeovirgaceae</taxon>
        <taxon>Algivirga</taxon>
    </lineage>
</organism>
<comment type="pathway">
    <text evidence="1 9">Amino-acid biosynthesis; L-arginine biosynthesis; N(2)-acetyl-L-ornithine from L-glutamate: step 2/4.</text>
</comment>
<proteinExistence type="inferred from homology"/>
<dbReference type="EMBL" id="BAABJX010000030">
    <property type="protein sequence ID" value="GAA4834866.1"/>
    <property type="molecule type" value="Genomic_DNA"/>
</dbReference>
<sequence length="266" mass="28317">MKLSVVKVGGNIIDNQEALHAFLKQFNALEGPKLLVHGGGKIASELGKEMGITPNMVNGRRVTDKATLDLVTMVYGGLINKNLVAVLQAMGCNAIGLTGADGNTIQSVKRPVKEVDYGFVGDVQGVNAYLLQMYLKEGFVPVFAPLTHDLEGNMLNTNADTVATEVAKALAEVGYEVSLKYCFDKPGVMLDLQDADSLVKELTPVNYATLKEEGVIAEGMLPKLHNAFQAVEAGVEEVVLGLAEGILQQQPFGTVVKAEDKLAATS</sequence>
<evidence type="ECO:0000313" key="11">
    <source>
        <dbReference type="EMBL" id="GAA4834866.1"/>
    </source>
</evidence>
<evidence type="ECO:0000256" key="8">
    <source>
        <dbReference type="ARBA" id="ARBA00048141"/>
    </source>
</evidence>
<feature type="site" description="Transition state stabilizer" evidence="9">
    <location>
        <position position="223"/>
    </location>
</feature>
<keyword evidence="9" id="KW-0963">Cytoplasm</keyword>
<dbReference type="InterPro" id="IPR004662">
    <property type="entry name" value="AcgluKinase_fam"/>
</dbReference>
<feature type="binding site" evidence="9">
    <location>
        <position position="61"/>
    </location>
    <ligand>
        <name>substrate</name>
    </ligand>
</feature>
<dbReference type="PIRSF" id="PIRSF000728">
    <property type="entry name" value="NAGK"/>
    <property type="match status" value="1"/>
</dbReference>
<dbReference type="Proteomes" id="UP001500298">
    <property type="component" value="Unassembled WGS sequence"/>
</dbReference>
<gene>
    <name evidence="9 11" type="primary">argB</name>
    <name evidence="11" type="ORF">GCM10023331_20120</name>
</gene>
<evidence type="ECO:0000256" key="4">
    <source>
        <dbReference type="ARBA" id="ARBA00022679"/>
    </source>
</evidence>
<evidence type="ECO:0000313" key="12">
    <source>
        <dbReference type="Proteomes" id="UP001500298"/>
    </source>
</evidence>
<evidence type="ECO:0000256" key="3">
    <source>
        <dbReference type="ARBA" id="ARBA00022605"/>
    </source>
</evidence>
<keyword evidence="4 9" id="KW-0808">Transferase</keyword>
<evidence type="ECO:0000256" key="7">
    <source>
        <dbReference type="ARBA" id="ARBA00022840"/>
    </source>
</evidence>
<protein>
    <recommendedName>
        <fullName evidence="9">Acetylglutamate kinase</fullName>
        <ecNumber evidence="9">2.7.2.8</ecNumber>
    </recommendedName>
    <alternativeName>
        <fullName evidence="9">N-acetyl-L-glutamate 5-phosphotransferase</fullName>
    </alternativeName>
    <alternativeName>
        <fullName evidence="9">NAG kinase</fullName>
        <shortName evidence="9">NAGK</shortName>
    </alternativeName>
</protein>
<evidence type="ECO:0000256" key="6">
    <source>
        <dbReference type="ARBA" id="ARBA00022777"/>
    </source>
</evidence>
<keyword evidence="2 9" id="KW-0055">Arginine biosynthesis</keyword>
<feature type="binding site" evidence="9">
    <location>
        <begin position="39"/>
        <end position="40"/>
    </location>
    <ligand>
        <name>substrate</name>
    </ligand>
</feature>
<reference evidence="12" key="1">
    <citation type="journal article" date="2019" name="Int. J. Syst. Evol. Microbiol.">
        <title>The Global Catalogue of Microorganisms (GCM) 10K type strain sequencing project: providing services to taxonomists for standard genome sequencing and annotation.</title>
        <authorList>
            <consortium name="The Broad Institute Genomics Platform"/>
            <consortium name="The Broad Institute Genome Sequencing Center for Infectious Disease"/>
            <person name="Wu L."/>
            <person name="Ma J."/>
        </authorList>
    </citation>
    <scope>NUCLEOTIDE SEQUENCE [LARGE SCALE GENOMIC DNA]</scope>
    <source>
        <strain evidence="12">JCM 18326</strain>
    </source>
</reference>
<dbReference type="Pfam" id="PF00696">
    <property type="entry name" value="AA_kinase"/>
    <property type="match status" value="1"/>
</dbReference>
<dbReference type="HAMAP" id="MF_00082">
    <property type="entry name" value="ArgB"/>
    <property type="match status" value="1"/>
</dbReference>
<dbReference type="RefSeq" id="WP_345371456.1">
    <property type="nucleotide sequence ID" value="NZ_BAABJX010000030.1"/>
</dbReference>
<dbReference type="InterPro" id="IPR036393">
    <property type="entry name" value="AceGlu_kinase-like_sf"/>
</dbReference>
<dbReference type="InterPro" id="IPR037528">
    <property type="entry name" value="ArgB"/>
</dbReference>
<dbReference type="SUPFAM" id="SSF53633">
    <property type="entry name" value="Carbamate kinase-like"/>
    <property type="match status" value="1"/>
</dbReference>
<evidence type="ECO:0000256" key="5">
    <source>
        <dbReference type="ARBA" id="ARBA00022741"/>
    </source>
</evidence>
<dbReference type="InterPro" id="IPR001048">
    <property type="entry name" value="Asp/Glu/Uridylate_kinase"/>
</dbReference>
<evidence type="ECO:0000256" key="2">
    <source>
        <dbReference type="ARBA" id="ARBA00022571"/>
    </source>
</evidence>
<comment type="similarity">
    <text evidence="9">Belongs to the acetylglutamate kinase family. ArgB subfamily.</text>
</comment>
<dbReference type="GO" id="GO:0016301">
    <property type="term" value="F:kinase activity"/>
    <property type="evidence" value="ECO:0007669"/>
    <property type="project" value="UniProtKB-KW"/>
</dbReference>
<name>A0ABP9DA30_9BACT</name>
<accession>A0ABP9DA30</accession>
<dbReference type="PANTHER" id="PTHR23342">
    <property type="entry name" value="N-ACETYLGLUTAMATE SYNTHASE"/>
    <property type="match status" value="1"/>
</dbReference>
<evidence type="ECO:0000259" key="10">
    <source>
        <dbReference type="Pfam" id="PF00696"/>
    </source>
</evidence>
<comment type="function">
    <text evidence="9">Catalyzes the ATP-dependent phosphorylation of N-acetyl-L-glutamate.</text>
</comment>
<keyword evidence="12" id="KW-1185">Reference proteome</keyword>
<dbReference type="PANTHER" id="PTHR23342:SF0">
    <property type="entry name" value="N-ACETYLGLUTAMATE SYNTHASE, MITOCHONDRIAL"/>
    <property type="match status" value="1"/>
</dbReference>
<keyword evidence="5 9" id="KW-0547">Nucleotide-binding</keyword>
<keyword evidence="3 9" id="KW-0028">Amino-acid biosynthesis</keyword>
<dbReference type="Gene3D" id="3.40.1160.10">
    <property type="entry name" value="Acetylglutamate kinase-like"/>
    <property type="match status" value="1"/>
</dbReference>
<keyword evidence="6 9" id="KW-0418">Kinase</keyword>
<evidence type="ECO:0000256" key="1">
    <source>
        <dbReference type="ARBA" id="ARBA00004828"/>
    </source>
</evidence>
<dbReference type="NCBIfam" id="TIGR00761">
    <property type="entry name" value="argB"/>
    <property type="match status" value="1"/>
</dbReference>
<comment type="subcellular location">
    <subcellularLocation>
        <location evidence="9">Cytoplasm</location>
    </subcellularLocation>
</comment>
<evidence type="ECO:0000256" key="9">
    <source>
        <dbReference type="HAMAP-Rule" id="MF_00082"/>
    </source>
</evidence>
<comment type="caution">
    <text evidence="11">The sequence shown here is derived from an EMBL/GenBank/DDBJ whole genome shotgun (WGS) entry which is preliminary data.</text>
</comment>
<dbReference type="CDD" id="cd04238">
    <property type="entry name" value="AAK_NAGK-like"/>
    <property type="match status" value="1"/>
</dbReference>
<feature type="domain" description="Aspartate/glutamate/uridylate kinase" evidence="10">
    <location>
        <begin position="3"/>
        <end position="239"/>
    </location>
</feature>
<feature type="binding site" evidence="9">
    <location>
        <position position="156"/>
    </location>
    <ligand>
        <name>substrate</name>
    </ligand>
</feature>
<dbReference type="EC" id="2.7.2.8" evidence="9"/>
<feature type="site" description="Transition state stabilizer" evidence="9">
    <location>
        <position position="7"/>
    </location>
</feature>
<comment type="catalytic activity">
    <reaction evidence="8 9">
        <text>N-acetyl-L-glutamate + ATP = N-acetyl-L-glutamyl 5-phosphate + ADP</text>
        <dbReference type="Rhea" id="RHEA:14629"/>
        <dbReference type="ChEBI" id="CHEBI:30616"/>
        <dbReference type="ChEBI" id="CHEBI:44337"/>
        <dbReference type="ChEBI" id="CHEBI:57936"/>
        <dbReference type="ChEBI" id="CHEBI:456216"/>
        <dbReference type="EC" id="2.7.2.8"/>
    </reaction>
</comment>
<keyword evidence="7 9" id="KW-0067">ATP-binding</keyword>